<dbReference type="RefSeq" id="WP_339335015.1">
    <property type="nucleotide sequence ID" value="NZ_JBHULB010000081.1"/>
</dbReference>
<proteinExistence type="predicted"/>
<comment type="caution">
    <text evidence="1">The sequence shown here is derived from an EMBL/GenBank/DDBJ whole genome shotgun (WGS) entry which is preliminary data.</text>
</comment>
<protein>
    <recommendedName>
        <fullName evidence="3">Outer membrane protein beta-barrel domain-containing protein</fullName>
    </recommendedName>
</protein>
<evidence type="ECO:0008006" key="3">
    <source>
        <dbReference type="Google" id="ProtNLM"/>
    </source>
</evidence>
<accession>A0ABW5N0Z8</accession>
<organism evidence="1 2">
    <name type="scientific">Croceitalea marina</name>
    <dbReference type="NCBI Taxonomy" id="1775166"/>
    <lineage>
        <taxon>Bacteria</taxon>
        <taxon>Pseudomonadati</taxon>
        <taxon>Bacteroidota</taxon>
        <taxon>Flavobacteriia</taxon>
        <taxon>Flavobacteriales</taxon>
        <taxon>Flavobacteriaceae</taxon>
        <taxon>Croceitalea</taxon>
    </lineage>
</organism>
<dbReference type="EMBL" id="JBHULB010000081">
    <property type="protein sequence ID" value="MFD2588756.1"/>
    <property type="molecule type" value="Genomic_DNA"/>
</dbReference>
<reference evidence="2" key="1">
    <citation type="journal article" date="2019" name="Int. J. Syst. Evol. Microbiol.">
        <title>The Global Catalogue of Microorganisms (GCM) 10K type strain sequencing project: providing services to taxonomists for standard genome sequencing and annotation.</title>
        <authorList>
            <consortium name="The Broad Institute Genomics Platform"/>
            <consortium name="The Broad Institute Genome Sequencing Center for Infectious Disease"/>
            <person name="Wu L."/>
            <person name="Ma J."/>
        </authorList>
    </citation>
    <scope>NUCLEOTIDE SEQUENCE [LARGE SCALE GENOMIC DNA]</scope>
    <source>
        <strain evidence="2">KCTC 52368</strain>
    </source>
</reference>
<evidence type="ECO:0000313" key="2">
    <source>
        <dbReference type="Proteomes" id="UP001597526"/>
    </source>
</evidence>
<dbReference type="Proteomes" id="UP001597526">
    <property type="component" value="Unassembled WGS sequence"/>
</dbReference>
<keyword evidence="2" id="KW-1185">Reference proteome</keyword>
<gene>
    <name evidence="1" type="ORF">ACFSQJ_17650</name>
</gene>
<name>A0ABW5N0Z8_9FLAO</name>
<evidence type="ECO:0000313" key="1">
    <source>
        <dbReference type="EMBL" id="MFD2588756.1"/>
    </source>
</evidence>
<sequence>MEENQVMTNTLKISIFLFLMVRSIGFSQQKQDSLANRISKISTATTAEKSTKSSIPVETMFGNRKVNYLSILNNKLGNSKKLSYFSVITIAAPYDKTNGPNELIVSNALTYKLSKKLFATGGLQYHFLKGVVPASGFQFFPANAKWLFVLSSSIAFALNTSFQNVGIMEFKPCISNILKLYTRVQGIYNIKLKNNLHERSLLYLRTGLTIKRTSLGLGFNMDFYGPDKTKQENFGIFIHQLL</sequence>